<gene>
    <name evidence="16" type="ORF">BOW53_15545</name>
</gene>
<dbReference type="GO" id="GO:0005886">
    <property type="term" value="C:plasma membrane"/>
    <property type="evidence" value="ECO:0007669"/>
    <property type="project" value="UniProtKB-SubCell"/>
</dbReference>
<evidence type="ECO:0000313" key="16">
    <source>
        <dbReference type="EMBL" id="OOZ38453.1"/>
    </source>
</evidence>
<comment type="subcellular location">
    <subcellularLocation>
        <location evidence="1">Cell inner membrane</location>
        <topology evidence="1">Single-pass membrane protein</topology>
        <orientation evidence="1">Cytoplasmic side</orientation>
    </subcellularLocation>
    <subcellularLocation>
        <location evidence="13">Cell membrane</location>
    </subcellularLocation>
</comment>
<evidence type="ECO:0000313" key="17">
    <source>
        <dbReference type="Proteomes" id="UP000191110"/>
    </source>
</evidence>
<dbReference type="OrthoDB" id="9789797at2"/>
<evidence type="ECO:0000256" key="5">
    <source>
        <dbReference type="ARBA" id="ARBA00019077"/>
    </source>
</evidence>
<evidence type="ECO:0000256" key="8">
    <source>
        <dbReference type="ARBA" id="ARBA00022968"/>
    </source>
</evidence>
<evidence type="ECO:0000256" key="9">
    <source>
        <dbReference type="ARBA" id="ARBA00031445"/>
    </source>
</evidence>
<dbReference type="EC" id="2.4.99.12" evidence="4 13"/>
<comment type="catalytic activity">
    <reaction evidence="10 13">
        <text>lipid IVA (E. coli) + CMP-3-deoxy-beta-D-manno-octulosonate = alpha-Kdo-(2-&gt;6)-lipid IVA (E. coli) + CMP + H(+)</text>
        <dbReference type="Rhea" id="RHEA:28066"/>
        <dbReference type="ChEBI" id="CHEBI:15378"/>
        <dbReference type="ChEBI" id="CHEBI:58603"/>
        <dbReference type="ChEBI" id="CHEBI:60364"/>
        <dbReference type="ChEBI" id="CHEBI:60377"/>
        <dbReference type="ChEBI" id="CHEBI:85987"/>
        <dbReference type="EC" id="2.4.99.12"/>
    </reaction>
</comment>
<evidence type="ECO:0000256" key="1">
    <source>
        <dbReference type="ARBA" id="ARBA00004388"/>
    </source>
</evidence>
<evidence type="ECO:0000256" key="12">
    <source>
        <dbReference type="PIRSR" id="PIRSR639901-2"/>
    </source>
</evidence>
<dbReference type="PANTHER" id="PTHR42755">
    <property type="entry name" value="3-DEOXY-MANNO-OCTULOSONATE CYTIDYLYLTRANSFERASE"/>
    <property type="match status" value="1"/>
</dbReference>
<organism evidence="16 17">
    <name type="scientific">Solemya pervernicosa gill symbiont</name>
    <dbReference type="NCBI Taxonomy" id="642797"/>
    <lineage>
        <taxon>Bacteria</taxon>
        <taxon>Pseudomonadati</taxon>
        <taxon>Pseudomonadota</taxon>
        <taxon>Gammaproteobacteria</taxon>
        <taxon>sulfur-oxidizing symbionts</taxon>
    </lineage>
</organism>
<reference evidence="16 17" key="1">
    <citation type="submission" date="2016-11" db="EMBL/GenBank/DDBJ databases">
        <title>Mixed transmission modes and dynamic genome evolution in an obligate animal-bacterial symbiosis.</title>
        <authorList>
            <person name="Russell S.L."/>
            <person name="Corbett-Detig R.B."/>
            <person name="Cavanaugh C.M."/>
        </authorList>
    </citation>
    <scope>NUCLEOTIDE SEQUENCE [LARGE SCALE GENOMIC DNA]</scope>
    <source>
        <strain evidence="16">Sveles-Q1</strain>
    </source>
</reference>
<dbReference type="FunFam" id="3.40.50.11720:FF:000001">
    <property type="entry name" value="3-deoxy-D-manno-octulosonic acid transferase"/>
    <property type="match status" value="1"/>
</dbReference>
<keyword evidence="13" id="KW-0448">Lipopolysaccharide biosynthesis</keyword>
<keyword evidence="8" id="KW-0735">Signal-anchor</keyword>
<comment type="function">
    <text evidence="13">Involved in lipopolysaccharide (LPS) biosynthesis. Catalyzes the transfer of 3-deoxy-D-manno-octulosonate (Kdo) residue(s) from CMP-Kdo to lipid IV(A), the tetraacyldisaccharide-1,4'-bisphosphate precursor of lipid A.</text>
</comment>
<feature type="site" description="Transition state stabilizer" evidence="12">
    <location>
        <position position="130"/>
    </location>
</feature>
<dbReference type="RefSeq" id="WP_078485004.1">
    <property type="nucleotide sequence ID" value="NZ_MPRL01000091.1"/>
</dbReference>
<proteinExistence type="inferred from homology"/>
<dbReference type="InterPro" id="IPR001296">
    <property type="entry name" value="Glyco_trans_1"/>
</dbReference>
<dbReference type="Pfam" id="PF00534">
    <property type="entry name" value="Glycos_transf_1"/>
    <property type="match status" value="1"/>
</dbReference>
<comment type="similarity">
    <text evidence="3">Belongs to the glycosyltransferase group 1 family. Glycosyltransferase 30 subfamily.</text>
</comment>
<accession>A0A1T2L025</accession>
<comment type="caution">
    <text evidence="16">The sequence shown here is derived from an EMBL/GenBank/DDBJ whole genome shotgun (WGS) entry which is preliminary data.</text>
</comment>
<keyword evidence="6" id="KW-0472">Membrane</keyword>
<sequence length="427" mass="48108">MHRNLYSALLYLLTPLVLLKLLWRSLKAPDYRLRWGERFGHFPPPQQRGGIWIHAVSVGEMQAAAPMIRTLLERHPELPMIVTTTTPTGSRRVREMFGTDVFHVYAPYDLPAAVKRFLLTTRPRLAVIMETEIWPNLFHYCERYNIPTIIANARLSERSAKGYSTFEKLTKETLGKVTLLAAQGKRDASRFATLGMPIRSTQVTGSIKFDIKLPASLQEQAEVMRRNLGTDRPVWIAASTHEREDEMVLDAFAKMRKVQPNLLLVLVPRHPERFSRAAELASQTGYRVCLRSEHRACPHETDVFIGDTMGELPLFYAASDVAFVGGSLIPHGGHNPLEAAALGVPVVTGPHVFNFEEISQLLLTRGASRQVKNGDELVAVVLDWLEDANQREAVGAIGKTVIDENRGALQKLIQLIEEQLERRQTQR</sequence>
<feature type="site" description="Transition state stabilizer" evidence="12">
    <location>
        <position position="208"/>
    </location>
</feature>
<keyword evidence="8" id="KW-0812">Transmembrane</keyword>
<dbReference type="Gene3D" id="3.40.50.2000">
    <property type="entry name" value="Glycogen Phosphorylase B"/>
    <property type="match status" value="1"/>
</dbReference>
<feature type="active site" description="Proton acceptor" evidence="11">
    <location>
        <position position="60"/>
    </location>
</feature>
<evidence type="ECO:0000256" key="13">
    <source>
        <dbReference type="RuleBase" id="RU365103"/>
    </source>
</evidence>
<dbReference type="CDD" id="cd01635">
    <property type="entry name" value="Glycosyltransferase_GTB-type"/>
    <property type="match status" value="1"/>
</dbReference>
<dbReference type="NCBIfam" id="NF004388">
    <property type="entry name" value="PRK05749.1-4"/>
    <property type="match status" value="1"/>
</dbReference>
<dbReference type="PANTHER" id="PTHR42755:SF1">
    <property type="entry name" value="3-DEOXY-D-MANNO-OCTULOSONIC ACID TRANSFERASE, MITOCHONDRIAL-RELATED"/>
    <property type="match status" value="1"/>
</dbReference>
<dbReference type="SUPFAM" id="SSF53756">
    <property type="entry name" value="UDP-Glycosyltransferase/glycogen phosphorylase"/>
    <property type="match status" value="1"/>
</dbReference>
<dbReference type="Gene3D" id="3.40.50.11720">
    <property type="entry name" value="3-Deoxy-D-manno-octulosonic-acid transferase, N-terminal domain"/>
    <property type="match status" value="1"/>
</dbReference>
<feature type="domain" description="Glycosyl transferase family 1" evidence="14">
    <location>
        <begin position="246"/>
        <end position="399"/>
    </location>
</feature>
<name>A0A1T2L025_9GAMM</name>
<evidence type="ECO:0000259" key="15">
    <source>
        <dbReference type="Pfam" id="PF04413"/>
    </source>
</evidence>
<dbReference type="UniPathway" id="UPA00958"/>
<keyword evidence="17" id="KW-1185">Reference proteome</keyword>
<keyword evidence="7 13" id="KW-0808">Transferase</keyword>
<evidence type="ECO:0000256" key="10">
    <source>
        <dbReference type="ARBA" id="ARBA00049183"/>
    </source>
</evidence>
<comment type="pathway">
    <text evidence="2 13">Bacterial outer membrane biogenesis; LPS core biosynthesis.</text>
</comment>
<dbReference type="InterPro" id="IPR038107">
    <property type="entry name" value="Glycos_transf_N_sf"/>
</dbReference>
<dbReference type="AlphaFoldDB" id="A0A1T2L025"/>
<evidence type="ECO:0000256" key="3">
    <source>
        <dbReference type="ARBA" id="ARBA00006380"/>
    </source>
</evidence>
<dbReference type="InterPro" id="IPR007507">
    <property type="entry name" value="Glycos_transf_N"/>
</dbReference>
<evidence type="ECO:0000256" key="11">
    <source>
        <dbReference type="PIRSR" id="PIRSR639901-1"/>
    </source>
</evidence>
<keyword evidence="6" id="KW-0997">Cell inner membrane</keyword>
<dbReference type="GO" id="GO:0043842">
    <property type="term" value="F:Kdo transferase activity"/>
    <property type="evidence" value="ECO:0007669"/>
    <property type="project" value="UniProtKB-EC"/>
</dbReference>
<evidence type="ECO:0000259" key="14">
    <source>
        <dbReference type="Pfam" id="PF00534"/>
    </source>
</evidence>
<evidence type="ECO:0000256" key="6">
    <source>
        <dbReference type="ARBA" id="ARBA00022519"/>
    </source>
</evidence>
<dbReference type="InterPro" id="IPR039901">
    <property type="entry name" value="Kdotransferase"/>
</dbReference>
<dbReference type="GO" id="GO:0009244">
    <property type="term" value="P:lipopolysaccharide core region biosynthetic process"/>
    <property type="evidence" value="ECO:0007669"/>
    <property type="project" value="UniProtKB-UniRule"/>
</dbReference>
<feature type="domain" description="3-deoxy-D-manno-octulosonic-acid transferase N-terminal" evidence="15">
    <location>
        <begin position="34"/>
        <end position="211"/>
    </location>
</feature>
<evidence type="ECO:0000256" key="4">
    <source>
        <dbReference type="ARBA" id="ARBA00012621"/>
    </source>
</evidence>
<dbReference type="Proteomes" id="UP000191110">
    <property type="component" value="Unassembled WGS sequence"/>
</dbReference>
<evidence type="ECO:0000256" key="7">
    <source>
        <dbReference type="ARBA" id="ARBA00022679"/>
    </source>
</evidence>
<dbReference type="EMBL" id="MPRL01000091">
    <property type="protein sequence ID" value="OOZ38453.1"/>
    <property type="molecule type" value="Genomic_DNA"/>
</dbReference>
<evidence type="ECO:0000256" key="2">
    <source>
        <dbReference type="ARBA" id="ARBA00004713"/>
    </source>
</evidence>
<dbReference type="GO" id="GO:0009245">
    <property type="term" value="P:lipid A biosynthetic process"/>
    <property type="evidence" value="ECO:0007669"/>
    <property type="project" value="TreeGrafter"/>
</dbReference>
<dbReference type="FunFam" id="3.40.50.2000:FF:000032">
    <property type="entry name" value="3-deoxy-D-manno-octulosonic acid transferase"/>
    <property type="match status" value="1"/>
</dbReference>
<protein>
    <recommendedName>
        <fullName evidence="5 13">3-deoxy-D-manno-octulosonic acid transferase</fullName>
        <shortName evidence="13">Kdo transferase</shortName>
        <ecNumber evidence="4 13">2.4.99.12</ecNumber>
    </recommendedName>
    <alternativeName>
        <fullName evidence="9 13">Lipid IV(A) 3-deoxy-D-manno-octulosonic acid transferase</fullName>
    </alternativeName>
</protein>
<keyword evidence="13" id="KW-1003">Cell membrane</keyword>
<dbReference type="Pfam" id="PF04413">
    <property type="entry name" value="Glycos_transf_N"/>
    <property type="match status" value="1"/>
</dbReference>